<dbReference type="GO" id="GO:0005829">
    <property type="term" value="C:cytosol"/>
    <property type="evidence" value="ECO:0007669"/>
    <property type="project" value="TreeGrafter"/>
</dbReference>
<dbReference type="PANTHER" id="PTHR30521:SF4">
    <property type="entry name" value="DEFERROCHELATASE"/>
    <property type="match status" value="1"/>
</dbReference>
<dbReference type="NCBIfam" id="TIGR01413">
    <property type="entry name" value="Dyp_perox_fam"/>
    <property type="match status" value="1"/>
</dbReference>
<dbReference type="GO" id="GO:0004325">
    <property type="term" value="F:ferrochelatase activity"/>
    <property type="evidence" value="ECO:0007669"/>
    <property type="project" value="UniProtKB-EC"/>
</dbReference>
<keyword evidence="8" id="KW-0456">Lyase</keyword>
<keyword evidence="14" id="KW-0472">Membrane</keyword>
<dbReference type="EMBL" id="LZRT01000079">
    <property type="protein sequence ID" value="OUM87237.1"/>
    <property type="molecule type" value="Genomic_DNA"/>
</dbReference>
<evidence type="ECO:0000256" key="13">
    <source>
        <dbReference type="RuleBase" id="RU365017"/>
    </source>
</evidence>
<dbReference type="InterPro" id="IPR048328">
    <property type="entry name" value="Dyp_perox_C"/>
</dbReference>
<proteinExistence type="inferred from homology"/>
<evidence type="ECO:0000259" key="16">
    <source>
        <dbReference type="Pfam" id="PF20628"/>
    </source>
</evidence>
<evidence type="ECO:0000256" key="6">
    <source>
        <dbReference type="ARBA" id="ARBA00023002"/>
    </source>
</evidence>
<dbReference type="Pfam" id="PF04261">
    <property type="entry name" value="Dyp_perox_N"/>
    <property type="match status" value="1"/>
</dbReference>
<evidence type="ECO:0000256" key="7">
    <source>
        <dbReference type="ARBA" id="ARBA00023004"/>
    </source>
</evidence>
<comment type="similarity">
    <text evidence="9 13">Belongs to the DyP-type peroxidase family.</text>
</comment>
<reference evidence="18" key="1">
    <citation type="submission" date="2016-06" db="EMBL/GenBank/DDBJ databases">
        <authorList>
            <person name="Nascimento L."/>
            <person name="Pereira R.V."/>
            <person name="Martins L.F."/>
            <person name="Quaggio R.B."/>
            <person name="Silva A.M."/>
            <person name="Setubal J.C."/>
        </authorList>
    </citation>
    <scope>NUCLEOTIDE SEQUENCE [LARGE SCALE GENOMIC DNA]</scope>
</reference>
<keyword evidence="6 13" id="KW-0560">Oxidoreductase</keyword>
<dbReference type="GO" id="GO:0020037">
    <property type="term" value="F:heme binding"/>
    <property type="evidence" value="ECO:0007669"/>
    <property type="project" value="InterPro"/>
</dbReference>
<evidence type="ECO:0000256" key="4">
    <source>
        <dbReference type="ARBA" id="ARBA00022723"/>
    </source>
</evidence>
<evidence type="ECO:0000256" key="11">
    <source>
        <dbReference type="ARBA" id="ARBA00033775"/>
    </source>
</evidence>
<dbReference type="InterPro" id="IPR006314">
    <property type="entry name" value="Dyp_peroxidase"/>
</dbReference>
<dbReference type="NCBIfam" id="TIGR01412">
    <property type="entry name" value="tat_substr_1"/>
    <property type="match status" value="1"/>
</dbReference>
<evidence type="ECO:0000256" key="3">
    <source>
        <dbReference type="ARBA" id="ARBA00022617"/>
    </source>
</evidence>
<feature type="transmembrane region" description="Helical" evidence="14">
    <location>
        <begin position="21"/>
        <end position="41"/>
    </location>
</feature>
<keyword evidence="7 13" id="KW-0408">Iron</keyword>
<accession>A0A1Y3PM61</accession>
<evidence type="ECO:0000256" key="5">
    <source>
        <dbReference type="ARBA" id="ARBA00022729"/>
    </source>
</evidence>
<sequence>MGESKTEKSKQTITRRDWLKMMGMGGIGLLLGYFGGSGLLAPSFKFAKSPGNTVPAQRTNGQVPFYGTHQAGISTPPQNFLCFAAFDVTTNKLSELASLFRAWTEAAAAMCSGKLVGTQNEHPHLPPSDTGEAAGLGPSRLTITFGVGPSLFDRRFGLASKRPPALADLPRFPGDNLQSEWCGGDIGVQVCADDLQVAFHAVRNLARIARGAAVLRWMQEGFQRLGTPGQINETPRNLLGFKDGTVNPDVNDKKVMNQVVWVQPSDGPAWMVHGTYMVVRRIRMHIEIWDRTTLSEQEATFGRYRKSGAPLGMKDEFDPLPLDAKNEKGEWVIPWNSHVRLAHGNGTEQILRRSYSYSSGMDTRTGKLDAGLVFICFQRDPRKQFIPIQQRLAANDKLNEYIVHVGSAVFACLPGTRAGGYIGETLFGS</sequence>
<protein>
    <recommendedName>
        <fullName evidence="10 13">Deferrochelatase</fullName>
        <ecNumber evidence="13">1.11.1.-</ecNumber>
    </recommendedName>
    <alternativeName>
        <fullName evidence="11 13">Peroxidase EfeB</fullName>
    </alternativeName>
</protein>
<comment type="function">
    <text evidence="13">Involved in the recovery of exogenous heme iron. Extracts iron from heme while preserving the protoporphyrin ring intact.</text>
</comment>
<name>A0A1Y3PM61_9BACI</name>
<comment type="catalytic activity">
    <reaction evidence="12">
        <text>heme b + 2 H(+) = protoporphyrin IX + Fe(2+)</text>
        <dbReference type="Rhea" id="RHEA:22584"/>
        <dbReference type="ChEBI" id="CHEBI:15378"/>
        <dbReference type="ChEBI" id="CHEBI:29033"/>
        <dbReference type="ChEBI" id="CHEBI:57306"/>
        <dbReference type="ChEBI" id="CHEBI:60344"/>
        <dbReference type="EC" id="4.98.1.1"/>
    </reaction>
    <physiologicalReaction direction="left-to-right" evidence="12">
        <dbReference type="Rhea" id="RHEA:22585"/>
    </physiologicalReaction>
</comment>
<keyword evidence="14" id="KW-1133">Transmembrane helix</keyword>
<organism evidence="17 18">
    <name type="scientific">Bacillus thermozeamaize</name>
    <dbReference type="NCBI Taxonomy" id="230954"/>
    <lineage>
        <taxon>Bacteria</taxon>
        <taxon>Bacillati</taxon>
        <taxon>Bacillota</taxon>
        <taxon>Bacilli</taxon>
        <taxon>Bacillales</taxon>
        <taxon>Bacillaceae</taxon>
        <taxon>Bacillus</taxon>
    </lineage>
</organism>
<comment type="subcellular location">
    <subcellularLocation>
        <location evidence="1">Cell envelope</location>
    </subcellularLocation>
</comment>
<dbReference type="PANTHER" id="PTHR30521">
    <property type="entry name" value="DEFERROCHELATASE/PEROXIDASE"/>
    <property type="match status" value="1"/>
</dbReference>
<dbReference type="InterPro" id="IPR011008">
    <property type="entry name" value="Dimeric_a/b-barrel"/>
</dbReference>
<dbReference type="PROSITE" id="PS51318">
    <property type="entry name" value="TAT"/>
    <property type="match status" value="1"/>
</dbReference>
<dbReference type="SUPFAM" id="SSF54909">
    <property type="entry name" value="Dimeric alpha+beta barrel"/>
    <property type="match status" value="1"/>
</dbReference>
<keyword evidence="4 13" id="KW-0479">Metal-binding</keyword>
<dbReference type="InterPro" id="IPR006313">
    <property type="entry name" value="EfeB/EfeN"/>
</dbReference>
<evidence type="ECO:0000259" key="15">
    <source>
        <dbReference type="Pfam" id="PF04261"/>
    </source>
</evidence>
<evidence type="ECO:0000256" key="10">
    <source>
        <dbReference type="ARBA" id="ARBA00033771"/>
    </source>
</evidence>
<evidence type="ECO:0000256" key="14">
    <source>
        <dbReference type="SAM" id="Phobius"/>
    </source>
</evidence>
<dbReference type="Pfam" id="PF20628">
    <property type="entry name" value="Dyp_perox_C"/>
    <property type="match status" value="1"/>
</dbReference>
<evidence type="ECO:0000313" key="17">
    <source>
        <dbReference type="EMBL" id="OUM87237.1"/>
    </source>
</evidence>
<evidence type="ECO:0000256" key="2">
    <source>
        <dbReference type="ARBA" id="ARBA00022559"/>
    </source>
</evidence>
<dbReference type="GO" id="GO:0046872">
    <property type="term" value="F:metal ion binding"/>
    <property type="evidence" value="ECO:0007669"/>
    <property type="project" value="UniProtKB-KW"/>
</dbReference>
<comment type="cofactor">
    <cofactor evidence="13">
        <name>heme b</name>
        <dbReference type="ChEBI" id="CHEBI:60344"/>
    </cofactor>
    <text evidence="13">Binds 1 heme b (iron(II)-protoporphyrin IX) group non-covalently per subunit.</text>
</comment>
<evidence type="ECO:0000256" key="8">
    <source>
        <dbReference type="ARBA" id="ARBA00023239"/>
    </source>
</evidence>
<gene>
    <name evidence="17" type="ORF">BAA01_09065</name>
</gene>
<dbReference type="GO" id="GO:0030313">
    <property type="term" value="C:cell envelope"/>
    <property type="evidence" value="ECO:0007669"/>
    <property type="project" value="UniProtKB-SubCell"/>
</dbReference>
<keyword evidence="2 13" id="KW-0575">Peroxidase</keyword>
<evidence type="ECO:0000256" key="9">
    <source>
        <dbReference type="ARBA" id="ARBA00025737"/>
    </source>
</evidence>
<keyword evidence="3 13" id="KW-0349">Heme</keyword>
<dbReference type="InterPro" id="IPR006311">
    <property type="entry name" value="TAT_signal"/>
</dbReference>
<feature type="domain" description="Dyp-type peroxidase N-terminal" evidence="15">
    <location>
        <begin position="70"/>
        <end position="223"/>
    </location>
</feature>
<keyword evidence="5" id="KW-0732">Signal</keyword>
<evidence type="ECO:0000256" key="12">
    <source>
        <dbReference type="ARBA" id="ARBA00048856"/>
    </source>
</evidence>
<dbReference type="Proteomes" id="UP000196475">
    <property type="component" value="Unassembled WGS sequence"/>
</dbReference>
<dbReference type="PROSITE" id="PS51404">
    <property type="entry name" value="DYP_PEROXIDASE"/>
    <property type="match status" value="1"/>
</dbReference>
<evidence type="ECO:0000256" key="1">
    <source>
        <dbReference type="ARBA" id="ARBA00004196"/>
    </source>
</evidence>
<comment type="caution">
    <text evidence="17">The sequence shown here is derived from an EMBL/GenBank/DDBJ whole genome shotgun (WGS) entry which is preliminary data.</text>
</comment>
<dbReference type="GO" id="GO:0004601">
    <property type="term" value="F:peroxidase activity"/>
    <property type="evidence" value="ECO:0007669"/>
    <property type="project" value="UniProtKB-KW"/>
</dbReference>
<feature type="domain" description="Dyp-type peroxidase C-terminal" evidence="16">
    <location>
        <begin position="234"/>
        <end position="416"/>
    </location>
</feature>
<dbReference type="AlphaFoldDB" id="A0A1Y3PM61"/>
<evidence type="ECO:0000313" key="18">
    <source>
        <dbReference type="Proteomes" id="UP000196475"/>
    </source>
</evidence>
<dbReference type="EC" id="1.11.1.-" evidence="13"/>
<dbReference type="InterPro" id="IPR048327">
    <property type="entry name" value="Dyp_perox_N"/>
</dbReference>
<keyword evidence="14" id="KW-0812">Transmembrane</keyword>
<dbReference type="GO" id="GO:0033212">
    <property type="term" value="P:iron import into cell"/>
    <property type="evidence" value="ECO:0007669"/>
    <property type="project" value="InterPro"/>
</dbReference>